<proteinExistence type="predicted"/>
<dbReference type="AlphaFoldDB" id="A0A7W9PF38"/>
<evidence type="ECO:0000256" key="1">
    <source>
        <dbReference type="SAM" id="MobiDB-lite"/>
    </source>
</evidence>
<reference evidence="3 4" key="1">
    <citation type="submission" date="2020-08" db="EMBL/GenBank/DDBJ databases">
        <title>Sequencing the genomes of 1000 actinobacteria strains.</title>
        <authorList>
            <person name="Klenk H.-P."/>
        </authorList>
    </citation>
    <scope>NUCLEOTIDE SEQUENCE [LARGE SCALE GENOMIC DNA]</scope>
    <source>
        <strain evidence="3 4">DSM 43582</strain>
    </source>
</reference>
<evidence type="ECO:0000256" key="2">
    <source>
        <dbReference type="SAM" id="Phobius"/>
    </source>
</evidence>
<gene>
    <name evidence="3" type="ORF">BJY24_003789</name>
</gene>
<feature type="transmembrane region" description="Helical" evidence="2">
    <location>
        <begin position="58"/>
        <end position="91"/>
    </location>
</feature>
<dbReference type="Proteomes" id="UP000540412">
    <property type="component" value="Unassembled WGS sequence"/>
</dbReference>
<evidence type="ECO:0000313" key="3">
    <source>
        <dbReference type="EMBL" id="MBB5914922.1"/>
    </source>
</evidence>
<feature type="transmembrane region" description="Helical" evidence="2">
    <location>
        <begin position="12"/>
        <end position="38"/>
    </location>
</feature>
<evidence type="ECO:0000313" key="4">
    <source>
        <dbReference type="Proteomes" id="UP000540412"/>
    </source>
</evidence>
<keyword evidence="2" id="KW-0812">Transmembrane</keyword>
<keyword evidence="4" id="KW-1185">Reference proteome</keyword>
<accession>A0A7W9PF38</accession>
<keyword evidence="2" id="KW-0472">Membrane</keyword>
<keyword evidence="2" id="KW-1133">Transmembrane helix</keyword>
<name>A0A7W9PF38_9NOCA</name>
<sequence>MRYRTRRALPGGTRAAHIAAGAVLAVLALTAGIGWLLAPGDEATPMASSPAGQPQLEFTATVVSTGGITTATGFIIVVLIIGAGLIGRYFFGPKTPRRPRRSEAAVSPSILPARFRPESPVEIPAESAPGNTGIEGQSSN</sequence>
<protein>
    <submittedName>
        <fullName evidence="3">Uncharacterized protein</fullName>
    </submittedName>
</protein>
<feature type="region of interest" description="Disordered" evidence="1">
    <location>
        <begin position="94"/>
        <end position="140"/>
    </location>
</feature>
<comment type="caution">
    <text evidence="3">The sequence shown here is derived from an EMBL/GenBank/DDBJ whole genome shotgun (WGS) entry which is preliminary data.</text>
</comment>
<organism evidence="3 4">
    <name type="scientific">Nocardia transvalensis</name>
    <dbReference type="NCBI Taxonomy" id="37333"/>
    <lineage>
        <taxon>Bacteria</taxon>
        <taxon>Bacillati</taxon>
        <taxon>Actinomycetota</taxon>
        <taxon>Actinomycetes</taxon>
        <taxon>Mycobacteriales</taxon>
        <taxon>Nocardiaceae</taxon>
        <taxon>Nocardia</taxon>
    </lineage>
</organism>
<dbReference type="EMBL" id="JACHIT010000001">
    <property type="protein sequence ID" value="MBB5914922.1"/>
    <property type="molecule type" value="Genomic_DNA"/>
</dbReference>
<dbReference type="RefSeq" id="WP_040746437.1">
    <property type="nucleotide sequence ID" value="NZ_JACHIT010000001.1"/>
</dbReference>